<dbReference type="PANTHER" id="PTHR11086">
    <property type="entry name" value="DEOXYCYTIDYLATE DEAMINASE-RELATED"/>
    <property type="match status" value="1"/>
</dbReference>
<name>A0ABS1IY47_9FIRM</name>
<keyword evidence="5" id="KW-1185">Reference proteome</keyword>
<organism evidence="4 5">
    <name type="scientific">Catonella massiliensis</name>
    <dbReference type="NCBI Taxonomy" id="2799636"/>
    <lineage>
        <taxon>Bacteria</taxon>
        <taxon>Bacillati</taxon>
        <taxon>Bacillota</taxon>
        <taxon>Clostridia</taxon>
        <taxon>Lachnospirales</taxon>
        <taxon>Lachnospiraceae</taxon>
        <taxon>Catonella</taxon>
    </lineage>
</organism>
<reference evidence="4 5" key="1">
    <citation type="submission" date="2021-01" db="EMBL/GenBank/DDBJ databases">
        <title>Isolation and description of Catonella massiliensis sp. nov., a novel Catonella species, isolated from a stable periodontitis subject.</title>
        <authorList>
            <person name="Antezack A."/>
            <person name="Boxberger M."/>
            <person name="La Scola B."/>
            <person name="Monnet-Corti V."/>
        </authorList>
    </citation>
    <scope>NUCLEOTIDE SEQUENCE [LARGE SCALE GENOMIC DNA]</scope>
    <source>
        <strain evidence="4 5">Marseille-Q4567</strain>
    </source>
</reference>
<dbReference type="EMBL" id="JAEPRJ010000001">
    <property type="protein sequence ID" value="MBK5896762.1"/>
    <property type="molecule type" value="Genomic_DNA"/>
</dbReference>
<dbReference type="InterPro" id="IPR035105">
    <property type="entry name" value="Deoxycytidylate_deaminase_dom"/>
</dbReference>
<comment type="cofactor">
    <cofactor evidence="1">
        <name>Zn(2+)</name>
        <dbReference type="ChEBI" id="CHEBI:29105"/>
    </cofactor>
</comment>
<evidence type="ECO:0000256" key="2">
    <source>
        <dbReference type="ARBA" id="ARBA00022801"/>
    </source>
</evidence>
<dbReference type="InterPro" id="IPR015517">
    <property type="entry name" value="dCMP_deaminase-rel"/>
</dbReference>
<proteinExistence type="predicted"/>
<comment type="caution">
    <text evidence="4">The sequence shown here is derived from an EMBL/GenBank/DDBJ whole genome shotgun (WGS) entry which is preliminary data.</text>
</comment>
<protein>
    <submittedName>
        <fullName evidence="4">Cytidine/deoxycytidylate deaminase family protein</fullName>
    </submittedName>
</protein>
<evidence type="ECO:0000256" key="1">
    <source>
        <dbReference type="ARBA" id="ARBA00001947"/>
    </source>
</evidence>
<dbReference type="CDD" id="cd01286">
    <property type="entry name" value="deoxycytidylate_deaminase"/>
    <property type="match status" value="1"/>
</dbReference>
<feature type="domain" description="CMP/dCMP-type deaminase" evidence="3">
    <location>
        <begin position="5"/>
        <end position="146"/>
    </location>
</feature>
<dbReference type="InterPro" id="IPR002125">
    <property type="entry name" value="CMP_dCMP_dom"/>
</dbReference>
<dbReference type="InterPro" id="IPR016193">
    <property type="entry name" value="Cytidine_deaminase-like"/>
</dbReference>
<sequence>MERRDKINYYLDIAEVVSQRSTCLRRHYGAVIVKNDEVIATGYTGAPRGRKNCSDLGFCMREKLKVPRGERYELCRSVHAEQNAIISASREELIGSDIYIVGIEMRGGGYVENANSCAMCKRVIINAGIERVYIRDDKDNFRVISVNDWIENDDSLSGMFGY</sequence>
<keyword evidence="2" id="KW-0378">Hydrolase</keyword>
<dbReference type="Pfam" id="PF00383">
    <property type="entry name" value="dCMP_cyt_deam_1"/>
    <property type="match status" value="1"/>
</dbReference>
<evidence type="ECO:0000313" key="4">
    <source>
        <dbReference type="EMBL" id="MBK5896762.1"/>
    </source>
</evidence>
<accession>A0ABS1IY47</accession>
<evidence type="ECO:0000259" key="3">
    <source>
        <dbReference type="PROSITE" id="PS51747"/>
    </source>
</evidence>
<evidence type="ECO:0000313" key="5">
    <source>
        <dbReference type="Proteomes" id="UP000604730"/>
    </source>
</evidence>
<dbReference type="InterPro" id="IPR016473">
    <property type="entry name" value="dCMP_deaminase"/>
</dbReference>
<dbReference type="Gene3D" id="3.40.140.10">
    <property type="entry name" value="Cytidine Deaminase, domain 2"/>
    <property type="match status" value="1"/>
</dbReference>
<dbReference type="RefSeq" id="WP_208428318.1">
    <property type="nucleotide sequence ID" value="NZ_JAEPRJ010000001.1"/>
</dbReference>
<dbReference type="PROSITE" id="PS51747">
    <property type="entry name" value="CYT_DCMP_DEAMINASES_2"/>
    <property type="match status" value="1"/>
</dbReference>
<dbReference type="SUPFAM" id="SSF53927">
    <property type="entry name" value="Cytidine deaminase-like"/>
    <property type="match status" value="1"/>
</dbReference>
<dbReference type="PANTHER" id="PTHR11086:SF18">
    <property type="entry name" value="DEOXYCYTIDYLATE DEAMINASE"/>
    <property type="match status" value="1"/>
</dbReference>
<dbReference type="Proteomes" id="UP000604730">
    <property type="component" value="Unassembled WGS sequence"/>
</dbReference>
<dbReference type="PIRSF" id="PIRSF006019">
    <property type="entry name" value="dCMP_deaminase"/>
    <property type="match status" value="1"/>
</dbReference>
<gene>
    <name evidence="4" type="ORF">JJN12_03040</name>
</gene>